<reference evidence="1" key="1">
    <citation type="journal article" date="2020" name="mSystems">
        <title>Genome- and Community-Level Interaction Insights into Carbon Utilization and Element Cycling Functions of Hydrothermarchaeota in Hydrothermal Sediment.</title>
        <authorList>
            <person name="Zhou Z."/>
            <person name="Liu Y."/>
            <person name="Xu W."/>
            <person name="Pan J."/>
            <person name="Luo Z.H."/>
            <person name="Li M."/>
        </authorList>
    </citation>
    <scope>NUCLEOTIDE SEQUENCE [LARGE SCALE GENOMIC DNA]</scope>
    <source>
        <strain evidence="1">SpSt-776</strain>
    </source>
</reference>
<organism evidence="1">
    <name type="scientific">Desulfobacca acetoxidans</name>
    <dbReference type="NCBI Taxonomy" id="60893"/>
    <lineage>
        <taxon>Bacteria</taxon>
        <taxon>Pseudomonadati</taxon>
        <taxon>Thermodesulfobacteriota</taxon>
        <taxon>Desulfobaccia</taxon>
        <taxon>Desulfobaccales</taxon>
        <taxon>Desulfobaccaceae</taxon>
        <taxon>Desulfobacca</taxon>
    </lineage>
</organism>
<sequence length="270" mass="32580">MAKTYKQLEAERRQRLEARQKFLMEFPEVYQKDFDMAFKSYLQREFPEIDVSDCDLLFNPLWRRGFLESLPEEAWELCQRYHLLRVWDPDGDKTPQPVSENPVRPLHRQDERTWLDRVRPEEGVICIDPFKTQGRFLLVEVDLNKPRREIAATFDSLIEAERMKLLTYHKKRDETVYEFIPPKEPRDRSEACNYPEMEVFMLVEKAKMADPTKQLSKIFTKLAKWRYKKEGWDKHYGDDLYDPPDVDRITGIRKALKNAYERDRKLYFGE</sequence>
<protein>
    <submittedName>
        <fullName evidence="1">Uncharacterized protein</fullName>
    </submittedName>
</protein>
<comment type="caution">
    <text evidence="1">The sequence shown here is derived from an EMBL/GenBank/DDBJ whole genome shotgun (WGS) entry which is preliminary data.</text>
</comment>
<accession>A0A7C3WHV7</accession>
<name>A0A7C3WHV7_9BACT</name>
<proteinExistence type="predicted"/>
<dbReference type="AlphaFoldDB" id="A0A7C3WHV7"/>
<gene>
    <name evidence="1" type="ORF">ENV62_00725</name>
</gene>
<dbReference type="EMBL" id="DTHB01000011">
    <property type="protein sequence ID" value="HGB13751.1"/>
    <property type="molecule type" value="Genomic_DNA"/>
</dbReference>
<evidence type="ECO:0000313" key="1">
    <source>
        <dbReference type="EMBL" id="HGB13751.1"/>
    </source>
</evidence>